<accession>A0AAV4SPH7</accession>
<dbReference type="Proteomes" id="UP001054837">
    <property type="component" value="Unassembled WGS sequence"/>
</dbReference>
<comment type="caution">
    <text evidence="1">The sequence shown here is derived from an EMBL/GenBank/DDBJ whole genome shotgun (WGS) entry which is preliminary data.</text>
</comment>
<gene>
    <name evidence="1" type="ORF">CDAR_498671</name>
</gene>
<organism evidence="1 2">
    <name type="scientific">Caerostris darwini</name>
    <dbReference type="NCBI Taxonomy" id="1538125"/>
    <lineage>
        <taxon>Eukaryota</taxon>
        <taxon>Metazoa</taxon>
        <taxon>Ecdysozoa</taxon>
        <taxon>Arthropoda</taxon>
        <taxon>Chelicerata</taxon>
        <taxon>Arachnida</taxon>
        <taxon>Araneae</taxon>
        <taxon>Araneomorphae</taxon>
        <taxon>Entelegynae</taxon>
        <taxon>Araneoidea</taxon>
        <taxon>Araneidae</taxon>
        <taxon>Caerostris</taxon>
    </lineage>
</organism>
<keyword evidence="2" id="KW-1185">Reference proteome</keyword>
<evidence type="ECO:0000313" key="1">
    <source>
        <dbReference type="EMBL" id="GIY34467.1"/>
    </source>
</evidence>
<sequence length="101" mass="10997">MLFGMGPPVLDTVNGGLEDGKVEVDMLTGESRTSKFFGVGGIGPPLLVTVNEGEIGGWKGRSGRMTDRTHIQCRVSQDHNYMYMARKGTSGRIDSKVHLEK</sequence>
<name>A0AAV4SPH7_9ARAC</name>
<proteinExistence type="predicted"/>
<reference evidence="1 2" key="1">
    <citation type="submission" date="2021-06" db="EMBL/GenBank/DDBJ databases">
        <title>Caerostris darwini draft genome.</title>
        <authorList>
            <person name="Kono N."/>
            <person name="Arakawa K."/>
        </authorList>
    </citation>
    <scope>NUCLEOTIDE SEQUENCE [LARGE SCALE GENOMIC DNA]</scope>
</reference>
<protein>
    <submittedName>
        <fullName evidence="1">Uncharacterized protein</fullName>
    </submittedName>
</protein>
<evidence type="ECO:0000313" key="2">
    <source>
        <dbReference type="Proteomes" id="UP001054837"/>
    </source>
</evidence>
<dbReference type="EMBL" id="BPLQ01008070">
    <property type="protein sequence ID" value="GIY34467.1"/>
    <property type="molecule type" value="Genomic_DNA"/>
</dbReference>
<dbReference type="AlphaFoldDB" id="A0AAV4SPH7"/>